<dbReference type="eggNOG" id="KOG2101">
    <property type="taxonomic scope" value="Eukaryota"/>
</dbReference>
<dbReference type="Pfam" id="PF02194">
    <property type="entry name" value="PXA"/>
    <property type="match status" value="1"/>
</dbReference>
<evidence type="ECO:0000256" key="4">
    <source>
        <dbReference type="SAM" id="Phobius"/>
    </source>
</evidence>
<sequence length="971" mass="107769">MAKAAASTLEGLLEEAKRRAVLFVLFVLTIAYCMSCFLVAVTSNSVLVNIPIAIVLLAVARRISLELIIRWRPSSLETIPVIYQCKRLAPNDPLISSPSVPSTKWRSQIDSPAVEAALEEFTHRIVAEFVTNLWYAMITPDRECPQEIENIINGAIGEVSVRVKQVNLITLLTRDIVDVIGNHLEVYRELQASIGADYLGTLSTEERDEKIKKSLASTKKLHPAVSSVEMEIQVLQRLMGGVLAIVLGPEEANCKIVRCFSRELLACAVMRQVMNLACPRIINEVIDWLVISQRSRLSKGIKVPAEIVRADSSQFTDSGMLPTDVGVEMSEVGKIEDEESSKKVSTSTSSLTAQSMKSGTHSAHHVYPSRSGDWAHALDAFNQRKTQALAPEHLDNLWAKGRNYKRKDAKKTVPKGGGLEQSTATEEVPIIGDNDEGMSELRDIREGSSLLDKTVTVDNDYYGRPRNQSKVIVVGEDSIGVRSGASKEASVSRVIHHPLEVPEAGHEENMQKTHRHRRSHSSGGGVDQEKYSEASKKPAPGGTVGYKSKLSCKVLGAHYEKNGSKSFAVYSISVSNVEEQTWVVMRRYRNFEQLHRRLRDMPHYTLSLPPKRFLSSNLDNAFVRERCVLLNKYLKDLLSIPSIAELHEVWDFLSAKSRNYAFGDSVSIMKTLAVNVDDAVDDVFRQIKGVSGGVLGTTGTRKSSSLIERSEPSQTWNAAAVPSSYAVGDAATNSQPSDDDGEDGYGSGWHSDSEVHNVQHNRRLEASFSDGHSPVESLAGSEMIDEPEWNPPKVTVPLLNLVDIIFQLEGRGWIRRQIVWMAKQVLQLGMADAIDDWLLTQIQYLRSEDVIVCGIKRLQQLLWPDGIFLIKHPKFQLSADNQAAPQLSFEDELEAARRKMVVRELLQDQAPTALVSLIGRKQYMRCAKDIYGFLQSQVCIKQLAYSLLEKVLGAAFPELEDLILEVHGATA</sequence>
<feature type="transmembrane region" description="Helical" evidence="4">
    <location>
        <begin position="20"/>
        <end position="40"/>
    </location>
</feature>
<keyword evidence="4" id="KW-1133">Transmembrane helix</keyword>
<dbReference type="GO" id="GO:0005768">
    <property type="term" value="C:endosome"/>
    <property type="evidence" value="ECO:0007669"/>
    <property type="project" value="UniProtKB-ARBA"/>
</dbReference>
<dbReference type="Pfam" id="PF08628">
    <property type="entry name" value="Nexin_C"/>
    <property type="match status" value="1"/>
</dbReference>
<dbReference type="Pfam" id="PF00787">
    <property type="entry name" value="PX"/>
    <property type="match status" value="1"/>
</dbReference>
<dbReference type="OMA" id="REIHWLR"/>
<dbReference type="KEGG" id="smo:SELMODRAFT_449123"/>
<evidence type="ECO:0000256" key="1">
    <source>
        <dbReference type="ARBA" id="ARBA00004496"/>
    </source>
</evidence>
<feature type="compositionally biased region" description="Polar residues" evidence="3">
    <location>
        <begin position="351"/>
        <end position="361"/>
    </location>
</feature>
<dbReference type="CDD" id="cd06872">
    <property type="entry name" value="PX_SNX19_like_plant"/>
    <property type="match status" value="1"/>
</dbReference>
<evidence type="ECO:0000259" key="5">
    <source>
        <dbReference type="PROSITE" id="PS50195"/>
    </source>
</evidence>
<comment type="subcellular location">
    <subcellularLocation>
        <location evidence="1">Cytoplasm</location>
    </subcellularLocation>
</comment>
<feature type="region of interest" description="Disordered" evidence="3">
    <location>
        <begin position="728"/>
        <end position="752"/>
    </location>
</feature>
<dbReference type="SMART" id="SM00313">
    <property type="entry name" value="PXA"/>
    <property type="match status" value="1"/>
</dbReference>
<accession>D8TCR1</accession>
<dbReference type="GO" id="GO:0016020">
    <property type="term" value="C:membrane"/>
    <property type="evidence" value="ECO:0007669"/>
    <property type="project" value="UniProtKB-ARBA"/>
</dbReference>
<feature type="compositionally biased region" description="Basic and acidic residues" evidence="3">
    <location>
        <begin position="527"/>
        <end position="536"/>
    </location>
</feature>
<dbReference type="GO" id="GO:0035091">
    <property type="term" value="F:phosphatidylinositol binding"/>
    <property type="evidence" value="ECO:0007669"/>
    <property type="project" value="InterPro"/>
</dbReference>
<organism evidence="8">
    <name type="scientific">Selaginella moellendorffii</name>
    <name type="common">Spikemoss</name>
    <dbReference type="NCBI Taxonomy" id="88036"/>
    <lineage>
        <taxon>Eukaryota</taxon>
        <taxon>Viridiplantae</taxon>
        <taxon>Streptophyta</taxon>
        <taxon>Embryophyta</taxon>
        <taxon>Tracheophyta</taxon>
        <taxon>Lycopodiopsida</taxon>
        <taxon>Selaginellales</taxon>
        <taxon>Selaginellaceae</taxon>
        <taxon>Selaginella</taxon>
    </lineage>
</organism>
<dbReference type="AlphaFoldDB" id="D8TCR1"/>
<keyword evidence="2" id="KW-0963">Cytoplasm</keyword>
<dbReference type="PANTHER" id="PTHR22999">
    <property type="entry name" value="PX SERINE/THREONINE KINASE PXK"/>
    <property type="match status" value="1"/>
</dbReference>
<dbReference type="InterPro" id="IPR003114">
    <property type="entry name" value="Phox_assoc"/>
</dbReference>
<dbReference type="InterPro" id="IPR036871">
    <property type="entry name" value="PX_dom_sf"/>
</dbReference>
<dbReference type="InParanoid" id="D8TCR1"/>
<dbReference type="InterPro" id="IPR051837">
    <property type="entry name" value="SortingNexin/PXDomain-PKLike"/>
</dbReference>
<dbReference type="Gramene" id="EFJ05548">
    <property type="protein sequence ID" value="EFJ05548"/>
    <property type="gene ID" value="SELMODRAFT_449123"/>
</dbReference>
<evidence type="ECO:0008006" key="9">
    <source>
        <dbReference type="Google" id="ProtNLM"/>
    </source>
</evidence>
<gene>
    <name evidence="7" type="ORF">SELMODRAFT_449123</name>
</gene>
<dbReference type="PROSITE" id="PS50195">
    <property type="entry name" value="PX"/>
    <property type="match status" value="1"/>
</dbReference>
<keyword evidence="4" id="KW-0812">Transmembrane</keyword>
<proteinExistence type="predicted"/>
<feature type="region of interest" description="Disordered" evidence="3">
    <location>
        <begin position="498"/>
        <end position="543"/>
    </location>
</feature>
<dbReference type="InterPro" id="IPR001683">
    <property type="entry name" value="PX_dom"/>
</dbReference>
<dbReference type="FunCoup" id="D8TCR1">
    <property type="interactions" value="3390"/>
</dbReference>
<feature type="region of interest" description="Disordered" evidence="3">
    <location>
        <begin position="333"/>
        <end position="365"/>
    </location>
</feature>
<dbReference type="PROSITE" id="PS51207">
    <property type="entry name" value="PXA"/>
    <property type="match status" value="1"/>
</dbReference>
<reference evidence="7 8" key="1">
    <citation type="journal article" date="2011" name="Science">
        <title>The Selaginella genome identifies genetic changes associated with the evolution of vascular plants.</title>
        <authorList>
            <person name="Banks J.A."/>
            <person name="Nishiyama T."/>
            <person name="Hasebe M."/>
            <person name="Bowman J.L."/>
            <person name="Gribskov M."/>
            <person name="dePamphilis C."/>
            <person name="Albert V.A."/>
            <person name="Aono N."/>
            <person name="Aoyama T."/>
            <person name="Ambrose B.A."/>
            <person name="Ashton N.W."/>
            <person name="Axtell M.J."/>
            <person name="Barker E."/>
            <person name="Barker M.S."/>
            <person name="Bennetzen J.L."/>
            <person name="Bonawitz N.D."/>
            <person name="Chapple C."/>
            <person name="Cheng C."/>
            <person name="Correa L.G."/>
            <person name="Dacre M."/>
            <person name="DeBarry J."/>
            <person name="Dreyer I."/>
            <person name="Elias M."/>
            <person name="Engstrom E.M."/>
            <person name="Estelle M."/>
            <person name="Feng L."/>
            <person name="Finet C."/>
            <person name="Floyd S.K."/>
            <person name="Frommer W.B."/>
            <person name="Fujita T."/>
            <person name="Gramzow L."/>
            <person name="Gutensohn M."/>
            <person name="Harholt J."/>
            <person name="Hattori M."/>
            <person name="Heyl A."/>
            <person name="Hirai T."/>
            <person name="Hiwatashi Y."/>
            <person name="Ishikawa M."/>
            <person name="Iwata M."/>
            <person name="Karol K.G."/>
            <person name="Koehler B."/>
            <person name="Kolukisaoglu U."/>
            <person name="Kubo M."/>
            <person name="Kurata T."/>
            <person name="Lalonde S."/>
            <person name="Li K."/>
            <person name="Li Y."/>
            <person name="Litt A."/>
            <person name="Lyons E."/>
            <person name="Manning G."/>
            <person name="Maruyama T."/>
            <person name="Michael T.P."/>
            <person name="Mikami K."/>
            <person name="Miyazaki S."/>
            <person name="Morinaga S."/>
            <person name="Murata T."/>
            <person name="Mueller-Roeber B."/>
            <person name="Nelson D.R."/>
            <person name="Obara M."/>
            <person name="Oguri Y."/>
            <person name="Olmstead R.G."/>
            <person name="Onodera N."/>
            <person name="Petersen B.L."/>
            <person name="Pils B."/>
            <person name="Prigge M."/>
            <person name="Rensing S.A."/>
            <person name="Riano-Pachon D.M."/>
            <person name="Roberts A.W."/>
            <person name="Sato Y."/>
            <person name="Scheller H.V."/>
            <person name="Schulz B."/>
            <person name="Schulz C."/>
            <person name="Shakirov E.V."/>
            <person name="Shibagaki N."/>
            <person name="Shinohara N."/>
            <person name="Shippen D.E."/>
            <person name="Soerensen I."/>
            <person name="Sotooka R."/>
            <person name="Sugimoto N."/>
            <person name="Sugita M."/>
            <person name="Sumikawa N."/>
            <person name="Tanurdzic M."/>
            <person name="Theissen G."/>
            <person name="Ulvskov P."/>
            <person name="Wakazuki S."/>
            <person name="Weng J.K."/>
            <person name="Willats W.W."/>
            <person name="Wipf D."/>
            <person name="Wolf P.G."/>
            <person name="Yang L."/>
            <person name="Zimmer A.D."/>
            <person name="Zhu Q."/>
            <person name="Mitros T."/>
            <person name="Hellsten U."/>
            <person name="Loque D."/>
            <person name="Otillar R."/>
            <person name="Salamov A."/>
            <person name="Schmutz J."/>
            <person name="Shapiro H."/>
            <person name="Lindquist E."/>
            <person name="Lucas S."/>
            <person name="Rokhsar D."/>
            <person name="Grigoriev I.V."/>
        </authorList>
    </citation>
    <scope>NUCLEOTIDE SEQUENCE [LARGE SCALE GENOMIC DNA]</scope>
</reference>
<dbReference type="EMBL" id="GL377719">
    <property type="protein sequence ID" value="EFJ05548.1"/>
    <property type="molecule type" value="Genomic_DNA"/>
</dbReference>
<feature type="domain" description="PX" evidence="5">
    <location>
        <begin position="548"/>
        <end position="660"/>
    </location>
</feature>
<dbReference type="Gene3D" id="3.30.1520.10">
    <property type="entry name" value="Phox-like domain"/>
    <property type="match status" value="1"/>
</dbReference>
<dbReference type="STRING" id="88036.D8TCR1"/>
<evidence type="ECO:0000259" key="6">
    <source>
        <dbReference type="PROSITE" id="PS51207"/>
    </source>
</evidence>
<dbReference type="SMART" id="SM00312">
    <property type="entry name" value="PX"/>
    <property type="match status" value="1"/>
</dbReference>
<dbReference type="Proteomes" id="UP000001514">
    <property type="component" value="Unassembled WGS sequence"/>
</dbReference>
<name>D8TCR1_SELML</name>
<dbReference type="SUPFAM" id="SSF64268">
    <property type="entry name" value="PX domain"/>
    <property type="match status" value="1"/>
</dbReference>
<protein>
    <recommendedName>
        <fullName evidence="9">PX domain-containing protein</fullName>
    </recommendedName>
</protein>
<evidence type="ECO:0000313" key="8">
    <source>
        <dbReference type="Proteomes" id="UP000001514"/>
    </source>
</evidence>
<keyword evidence="8" id="KW-1185">Reference proteome</keyword>
<evidence type="ECO:0000256" key="3">
    <source>
        <dbReference type="SAM" id="MobiDB-lite"/>
    </source>
</evidence>
<evidence type="ECO:0000256" key="2">
    <source>
        <dbReference type="ARBA" id="ARBA00022490"/>
    </source>
</evidence>
<feature type="domain" description="PXA" evidence="6">
    <location>
        <begin position="111"/>
        <end position="294"/>
    </location>
</feature>
<dbReference type="HOGENOM" id="CLU_012084_0_0_1"/>
<evidence type="ECO:0000313" key="7">
    <source>
        <dbReference type="EMBL" id="EFJ05548.1"/>
    </source>
</evidence>
<feature type="compositionally biased region" description="Basic and acidic residues" evidence="3">
    <location>
        <begin position="498"/>
        <end position="511"/>
    </location>
</feature>
<dbReference type="InterPro" id="IPR013937">
    <property type="entry name" value="Sorting_nexin_C"/>
</dbReference>
<keyword evidence="4" id="KW-0472">Membrane</keyword>
<dbReference type="PANTHER" id="PTHR22999:SF23">
    <property type="entry name" value="SORTING NEXIN-16"/>
    <property type="match status" value="1"/>
</dbReference>